<organism evidence="3 4">
    <name type="scientific">Sphingobium yanoikuyae</name>
    <name type="common">Sphingomonas yanoikuyae</name>
    <dbReference type="NCBI Taxonomy" id="13690"/>
    <lineage>
        <taxon>Bacteria</taxon>
        <taxon>Pseudomonadati</taxon>
        <taxon>Pseudomonadota</taxon>
        <taxon>Alphaproteobacteria</taxon>
        <taxon>Sphingomonadales</taxon>
        <taxon>Sphingomonadaceae</taxon>
        <taxon>Sphingobium</taxon>
    </lineage>
</organism>
<dbReference type="RefSeq" id="WP_063976235.1">
    <property type="nucleotide sequence ID" value="NZ_LSTR01000025.1"/>
</dbReference>
<evidence type="ECO:0000313" key="3">
    <source>
        <dbReference type="EMBL" id="OAH45403.1"/>
    </source>
</evidence>
<dbReference type="Proteomes" id="UP000077262">
    <property type="component" value="Unassembled WGS sequence"/>
</dbReference>
<dbReference type="PANTHER" id="PTHR48081:SF8">
    <property type="entry name" value="ALPHA_BETA HYDROLASE FOLD-3 DOMAIN-CONTAINING PROTEIN-RELATED"/>
    <property type="match status" value="1"/>
</dbReference>
<evidence type="ECO:0000313" key="4">
    <source>
        <dbReference type="Proteomes" id="UP000077262"/>
    </source>
</evidence>
<dbReference type="InterPro" id="IPR050300">
    <property type="entry name" value="GDXG_lipolytic_enzyme"/>
</dbReference>
<feature type="domain" description="Alpha/beta hydrolase fold-3" evidence="2">
    <location>
        <begin position="84"/>
        <end position="287"/>
    </location>
</feature>
<reference evidence="3 4" key="1">
    <citation type="submission" date="2016-02" db="EMBL/GenBank/DDBJ databases">
        <authorList>
            <person name="Wen L."/>
            <person name="He K."/>
            <person name="Yang H."/>
        </authorList>
    </citation>
    <scope>NUCLEOTIDE SEQUENCE [LARGE SCALE GENOMIC DNA]</scope>
    <source>
        <strain evidence="3 4">CD09_2</strain>
    </source>
</reference>
<accession>A0A177JWA5</accession>
<proteinExistence type="predicted"/>
<keyword evidence="1" id="KW-0378">Hydrolase</keyword>
<sequence>MTEPFVREDVRGFLSFLESLPGPKLNELAPDEARVLAQTVYGQAEVPVGEVATISDLVIETPEGHALQARLFDARSDRGPSPALLFFHGGGWVVGGLDAYAPLCAEIARTLMLPVVSVAYRVAPEHPWPAAADDAEEAARWLAANPSVLGSEVTGLILAGESAGGNLAIITTIALRDRPAELPVVAHWAICPVTDLVTPYASASEFGEGYFLTSDMLAWFATSYRPDPKHWRASPIVAPLGALPPAVVTTASLDPVRDQGRAYAGALVESGVPVAFHEAKGNIHGFTSFRAAIPSSHADLEVALGTLAALLAK</sequence>
<name>A0A177JWA5_SPHYA</name>
<dbReference type="GO" id="GO:0016787">
    <property type="term" value="F:hydrolase activity"/>
    <property type="evidence" value="ECO:0007669"/>
    <property type="project" value="UniProtKB-KW"/>
</dbReference>
<protein>
    <submittedName>
        <fullName evidence="3">Lipase</fullName>
    </submittedName>
</protein>
<dbReference type="SUPFAM" id="SSF53474">
    <property type="entry name" value="alpha/beta-Hydrolases"/>
    <property type="match status" value="1"/>
</dbReference>
<dbReference type="InterPro" id="IPR029058">
    <property type="entry name" value="AB_hydrolase_fold"/>
</dbReference>
<dbReference type="EMBL" id="LSTR01000025">
    <property type="protein sequence ID" value="OAH45403.1"/>
    <property type="molecule type" value="Genomic_DNA"/>
</dbReference>
<comment type="caution">
    <text evidence="3">The sequence shown here is derived from an EMBL/GenBank/DDBJ whole genome shotgun (WGS) entry which is preliminary data.</text>
</comment>
<gene>
    <name evidence="3" type="ORF">AX777_17500</name>
</gene>
<dbReference type="PANTHER" id="PTHR48081">
    <property type="entry name" value="AB HYDROLASE SUPERFAMILY PROTEIN C4A8.06C"/>
    <property type="match status" value="1"/>
</dbReference>
<evidence type="ECO:0000259" key="2">
    <source>
        <dbReference type="Pfam" id="PF07859"/>
    </source>
</evidence>
<dbReference type="OrthoDB" id="9806180at2"/>
<dbReference type="Pfam" id="PF07859">
    <property type="entry name" value="Abhydrolase_3"/>
    <property type="match status" value="1"/>
</dbReference>
<evidence type="ECO:0000256" key="1">
    <source>
        <dbReference type="ARBA" id="ARBA00022801"/>
    </source>
</evidence>
<dbReference type="Gene3D" id="3.40.50.1820">
    <property type="entry name" value="alpha/beta hydrolase"/>
    <property type="match status" value="1"/>
</dbReference>
<dbReference type="AlphaFoldDB" id="A0A177JWA5"/>
<dbReference type="InterPro" id="IPR013094">
    <property type="entry name" value="AB_hydrolase_3"/>
</dbReference>